<accession>A0A2W5RI07</accession>
<reference evidence="1 2" key="1">
    <citation type="submission" date="2017-11" db="EMBL/GenBank/DDBJ databases">
        <title>Infants hospitalized years apart are colonized by the same room-sourced microbial strains.</title>
        <authorList>
            <person name="Brooks B."/>
            <person name="Olm M.R."/>
            <person name="Firek B.A."/>
            <person name="Baker R."/>
            <person name="Thomas B.C."/>
            <person name="Morowitz M.J."/>
            <person name="Banfield J.F."/>
        </authorList>
    </citation>
    <scope>NUCLEOTIDE SEQUENCE [LARGE SCALE GENOMIC DNA]</scope>
    <source>
        <strain evidence="1">S2_003_000_R3_20</strain>
    </source>
</reference>
<sequence length="135" mass="15206">MFAQESVMENPEKIEIAGLKTIHKLCKFGADHNMEGCSFTEIVERMFDELTKAKSARGAILSCQQLKEALEFGAPDLFSETKDLDGDLEFQLETEMSIEFIKDGHSGSGYYCWYYDLPEEGSIILGDEAQEQCDV</sequence>
<dbReference type="EMBL" id="QFQJ01000040">
    <property type="protein sequence ID" value="PZQ90051.1"/>
    <property type="molecule type" value="Genomic_DNA"/>
</dbReference>
<organism evidence="1 2">
    <name type="scientific">Acinetobacter johnsonii</name>
    <dbReference type="NCBI Taxonomy" id="40214"/>
    <lineage>
        <taxon>Bacteria</taxon>
        <taxon>Pseudomonadati</taxon>
        <taxon>Pseudomonadota</taxon>
        <taxon>Gammaproteobacteria</taxon>
        <taxon>Moraxellales</taxon>
        <taxon>Moraxellaceae</taxon>
        <taxon>Acinetobacter</taxon>
    </lineage>
</organism>
<gene>
    <name evidence="1" type="ORF">DI542_08700</name>
</gene>
<protein>
    <submittedName>
        <fullName evidence="1">Uncharacterized protein</fullName>
    </submittedName>
</protein>
<name>A0A2W5RI07_ACIJO</name>
<evidence type="ECO:0000313" key="1">
    <source>
        <dbReference type="EMBL" id="PZQ90051.1"/>
    </source>
</evidence>
<proteinExistence type="predicted"/>
<comment type="caution">
    <text evidence="1">The sequence shown here is derived from an EMBL/GenBank/DDBJ whole genome shotgun (WGS) entry which is preliminary data.</text>
</comment>
<dbReference type="Proteomes" id="UP000249282">
    <property type="component" value="Unassembled WGS sequence"/>
</dbReference>
<evidence type="ECO:0000313" key="2">
    <source>
        <dbReference type="Proteomes" id="UP000249282"/>
    </source>
</evidence>
<dbReference type="AlphaFoldDB" id="A0A2W5RI07"/>